<evidence type="ECO:0000259" key="8">
    <source>
        <dbReference type="PROSITE" id="PS50893"/>
    </source>
</evidence>
<dbReference type="SUPFAM" id="SSF90123">
    <property type="entry name" value="ABC transporter transmembrane region"/>
    <property type="match status" value="1"/>
</dbReference>
<dbReference type="PANTHER" id="PTHR24221">
    <property type="entry name" value="ATP-BINDING CASSETTE SUB-FAMILY B"/>
    <property type="match status" value="1"/>
</dbReference>
<dbReference type="Gene3D" id="1.20.1560.10">
    <property type="entry name" value="ABC transporter type 1, transmembrane domain"/>
    <property type="match status" value="1"/>
</dbReference>
<feature type="transmembrane region" description="Helical" evidence="7">
    <location>
        <begin position="153"/>
        <end position="173"/>
    </location>
</feature>
<dbReference type="OrthoDB" id="6989753at2"/>
<dbReference type="EMBL" id="CP014870">
    <property type="protein sequence ID" value="ANJ56800.1"/>
    <property type="molecule type" value="Genomic_DNA"/>
</dbReference>
<feature type="domain" description="ABC transporter" evidence="8">
    <location>
        <begin position="339"/>
        <end position="564"/>
    </location>
</feature>
<keyword evidence="4" id="KW-0067">ATP-binding</keyword>
<keyword evidence="2 7" id="KW-0812">Transmembrane</keyword>
<dbReference type="InterPro" id="IPR011527">
    <property type="entry name" value="ABC1_TM_dom"/>
</dbReference>
<dbReference type="InterPro" id="IPR003593">
    <property type="entry name" value="AAA+_ATPase"/>
</dbReference>
<reference evidence="10 11" key="1">
    <citation type="journal article" date="2018" name="Syst. Appl. Microbiol.">
        <title>Pseudomonas silesiensis sp. nov. strain A3T isolated from a biological pesticide sewage treatment plant and analysis of the complete genome sequence.</title>
        <authorList>
            <person name="Kaminski M.A."/>
            <person name="Furmanczyk E.M."/>
            <person name="Sobczak A."/>
            <person name="Dziembowski A."/>
            <person name="Lipinski L."/>
        </authorList>
    </citation>
    <scope>NUCLEOTIDE SEQUENCE [LARGE SCALE GENOMIC DNA]</scope>
    <source>
        <strain evidence="10 11">A3</strain>
    </source>
</reference>
<evidence type="ECO:0000256" key="2">
    <source>
        <dbReference type="ARBA" id="ARBA00022692"/>
    </source>
</evidence>
<dbReference type="InterPro" id="IPR027417">
    <property type="entry name" value="P-loop_NTPase"/>
</dbReference>
<dbReference type="InterPro" id="IPR017871">
    <property type="entry name" value="ABC_transporter-like_CS"/>
</dbReference>
<gene>
    <name evidence="10" type="ORF">PMA3_17265</name>
</gene>
<dbReference type="STRING" id="1853130.PMA3_17265"/>
<feature type="transmembrane region" description="Helical" evidence="7">
    <location>
        <begin position="12"/>
        <end position="32"/>
    </location>
</feature>
<keyword evidence="5 7" id="KW-1133">Transmembrane helix</keyword>
<dbReference type="PANTHER" id="PTHR24221:SF654">
    <property type="entry name" value="ATP-BINDING CASSETTE SUB-FAMILY B MEMBER 6"/>
    <property type="match status" value="1"/>
</dbReference>
<dbReference type="InterPro" id="IPR039421">
    <property type="entry name" value="Type_1_exporter"/>
</dbReference>
<comment type="subcellular location">
    <subcellularLocation>
        <location evidence="1">Cell membrane</location>
        <topology evidence="1">Multi-pass membrane protein</topology>
    </subcellularLocation>
</comment>
<dbReference type="GO" id="GO:0140359">
    <property type="term" value="F:ABC-type transporter activity"/>
    <property type="evidence" value="ECO:0007669"/>
    <property type="project" value="InterPro"/>
</dbReference>
<dbReference type="RefSeq" id="WP_064678310.1">
    <property type="nucleotide sequence ID" value="NZ_CP014870.1"/>
</dbReference>
<evidence type="ECO:0000259" key="9">
    <source>
        <dbReference type="PROSITE" id="PS50929"/>
    </source>
</evidence>
<feature type="transmembrane region" description="Helical" evidence="7">
    <location>
        <begin position="273"/>
        <end position="292"/>
    </location>
</feature>
<keyword evidence="6 7" id="KW-0472">Membrane</keyword>
<keyword evidence="3" id="KW-0547">Nucleotide-binding</keyword>
<name>A0A191YV95_9PSED</name>
<feature type="transmembrane region" description="Helical" evidence="7">
    <location>
        <begin position="129"/>
        <end position="147"/>
    </location>
</feature>
<dbReference type="Gene3D" id="3.40.50.300">
    <property type="entry name" value="P-loop containing nucleotide triphosphate hydrolases"/>
    <property type="match status" value="1"/>
</dbReference>
<evidence type="ECO:0000256" key="7">
    <source>
        <dbReference type="SAM" id="Phobius"/>
    </source>
</evidence>
<dbReference type="PROSITE" id="PS50929">
    <property type="entry name" value="ABC_TM1F"/>
    <property type="match status" value="1"/>
</dbReference>
<sequence length="568" mass="62263">MQTLIRTACKKHAVLLTSTITTIIVLKLIALAPPLLLGKVVDALNSDIDTTLNTLLTLTAGFALAGCIQAIINPLQIFLLSRLVQQIVMNASIDWMAELMRKEFCHFNSWRIGHFIKSVERGITAHEQLLTFLVTVAIPMCLEFLIVGGVFLYMGGAGIFLALTGLGIIYLFVTHKIIRWRRKHIDAVNEQEDELSAILFNTLTAGKSIKLERAEHTATQPLNRAFAQYANAAVTVTSSGGFLSAAKILFVSLSTAGLLGWGVFDQLSGEPSISVGQLVAIFSIAGSFLLNITTLTEGYRVLDQFLADQRRLQQLLALPDFDQDNRQAEITSRRASTMVLAPCVVTDNQAVRLSIANAITFKQGQSVAITGPSGAGKTTLLETLAGLNASVRTQLSIDGLPVSRLGALTHLSFLRYCPQSPQFLEGTFERSVLFGIDPSPHLHQAIQRLNLEDIVSRRNLSENAANISGGEAKRLSLLRLINRPGNFNLFDEPSASIEPKLATPVWDLLFDTFAERGLICVTHDIRHLYRFDRVIVMQDGAIIDDGPWCELVHRSAIKVLLSDLQSQA</sequence>
<dbReference type="GO" id="GO:0005524">
    <property type="term" value="F:ATP binding"/>
    <property type="evidence" value="ECO:0007669"/>
    <property type="project" value="UniProtKB-KW"/>
</dbReference>
<evidence type="ECO:0000256" key="1">
    <source>
        <dbReference type="ARBA" id="ARBA00004651"/>
    </source>
</evidence>
<feature type="transmembrane region" description="Helical" evidence="7">
    <location>
        <begin position="248"/>
        <end position="267"/>
    </location>
</feature>
<evidence type="ECO:0000256" key="3">
    <source>
        <dbReference type="ARBA" id="ARBA00022741"/>
    </source>
</evidence>
<dbReference type="PROSITE" id="PS00211">
    <property type="entry name" value="ABC_TRANSPORTER_1"/>
    <property type="match status" value="1"/>
</dbReference>
<dbReference type="PROSITE" id="PS50893">
    <property type="entry name" value="ABC_TRANSPORTER_2"/>
    <property type="match status" value="1"/>
</dbReference>
<keyword evidence="11" id="KW-1185">Reference proteome</keyword>
<dbReference type="Pfam" id="PF00005">
    <property type="entry name" value="ABC_tran"/>
    <property type="match status" value="1"/>
</dbReference>
<organism evidence="10 11">
    <name type="scientific">Pseudomonas silesiensis</name>
    <dbReference type="NCBI Taxonomy" id="1853130"/>
    <lineage>
        <taxon>Bacteria</taxon>
        <taxon>Pseudomonadati</taxon>
        <taxon>Pseudomonadota</taxon>
        <taxon>Gammaproteobacteria</taxon>
        <taxon>Pseudomonadales</taxon>
        <taxon>Pseudomonadaceae</taxon>
        <taxon>Pseudomonas</taxon>
    </lineage>
</organism>
<dbReference type="Proteomes" id="UP000078354">
    <property type="component" value="Chromosome"/>
</dbReference>
<protein>
    <submittedName>
        <fullName evidence="10">ABC transporter</fullName>
    </submittedName>
</protein>
<dbReference type="KEGG" id="psil:PMA3_17265"/>
<evidence type="ECO:0000256" key="6">
    <source>
        <dbReference type="ARBA" id="ARBA00023136"/>
    </source>
</evidence>
<dbReference type="InterPro" id="IPR003439">
    <property type="entry name" value="ABC_transporter-like_ATP-bd"/>
</dbReference>
<dbReference type="SUPFAM" id="SSF52540">
    <property type="entry name" value="P-loop containing nucleoside triphosphate hydrolases"/>
    <property type="match status" value="1"/>
</dbReference>
<feature type="domain" description="ABC transmembrane type-1" evidence="9">
    <location>
        <begin position="24"/>
        <end position="304"/>
    </location>
</feature>
<dbReference type="GO" id="GO:0005886">
    <property type="term" value="C:plasma membrane"/>
    <property type="evidence" value="ECO:0007669"/>
    <property type="project" value="UniProtKB-SubCell"/>
</dbReference>
<dbReference type="SMART" id="SM00382">
    <property type="entry name" value="AAA"/>
    <property type="match status" value="1"/>
</dbReference>
<dbReference type="Pfam" id="PF00664">
    <property type="entry name" value="ABC_membrane"/>
    <property type="match status" value="1"/>
</dbReference>
<evidence type="ECO:0000313" key="11">
    <source>
        <dbReference type="Proteomes" id="UP000078354"/>
    </source>
</evidence>
<proteinExistence type="predicted"/>
<dbReference type="GO" id="GO:0034040">
    <property type="term" value="F:ATPase-coupled lipid transmembrane transporter activity"/>
    <property type="evidence" value="ECO:0007669"/>
    <property type="project" value="TreeGrafter"/>
</dbReference>
<accession>A0A191YV95</accession>
<dbReference type="AlphaFoldDB" id="A0A191YV95"/>
<dbReference type="GO" id="GO:0016887">
    <property type="term" value="F:ATP hydrolysis activity"/>
    <property type="evidence" value="ECO:0007669"/>
    <property type="project" value="InterPro"/>
</dbReference>
<feature type="transmembrane region" description="Helical" evidence="7">
    <location>
        <begin position="52"/>
        <end position="72"/>
    </location>
</feature>
<dbReference type="InterPro" id="IPR036640">
    <property type="entry name" value="ABC1_TM_sf"/>
</dbReference>
<evidence type="ECO:0000256" key="4">
    <source>
        <dbReference type="ARBA" id="ARBA00022840"/>
    </source>
</evidence>
<evidence type="ECO:0000313" key="10">
    <source>
        <dbReference type="EMBL" id="ANJ56800.1"/>
    </source>
</evidence>
<evidence type="ECO:0000256" key="5">
    <source>
        <dbReference type="ARBA" id="ARBA00022989"/>
    </source>
</evidence>